<name>A0A2J6R545_HYAVF</name>
<keyword evidence="3" id="KW-0597">Phosphoprotein</keyword>
<evidence type="ECO:0000256" key="32">
    <source>
        <dbReference type="ARBA" id="ARBA00048281"/>
    </source>
</evidence>
<evidence type="ECO:0000259" key="51">
    <source>
        <dbReference type="PROSITE" id="PS52004"/>
    </source>
</evidence>
<dbReference type="PANTHER" id="PTHR43775">
    <property type="entry name" value="FATTY ACID SYNTHASE"/>
    <property type="match status" value="1"/>
</dbReference>
<dbReference type="InterPro" id="IPR042104">
    <property type="entry name" value="PKS_dehydratase_sf"/>
</dbReference>
<protein>
    <submittedName>
        <fullName evidence="53">Beta-ketoacyl synthase</fullName>
    </submittedName>
</protein>
<dbReference type="Gene3D" id="3.40.50.720">
    <property type="entry name" value="NAD(P)-binding Rossmann-like Domain"/>
    <property type="match status" value="3"/>
</dbReference>
<dbReference type="InterPro" id="IPR057326">
    <property type="entry name" value="KR_dom"/>
</dbReference>
<evidence type="ECO:0000256" key="23">
    <source>
        <dbReference type="ARBA" id="ARBA00047440"/>
    </source>
</evidence>
<evidence type="ECO:0000256" key="16">
    <source>
        <dbReference type="ARBA" id="ARBA00023399"/>
    </source>
</evidence>
<dbReference type="InterPro" id="IPR014031">
    <property type="entry name" value="Ketoacyl_synth_C"/>
</dbReference>
<comment type="catalytic activity">
    <reaction evidence="13">
        <text>(3R)-hydroxydecanoyl-[ACP] = (2E)-decenoyl-[ACP] + H2O</text>
        <dbReference type="Rhea" id="RHEA:41860"/>
        <dbReference type="Rhea" id="RHEA-COMP:9638"/>
        <dbReference type="Rhea" id="RHEA-COMP:9639"/>
        <dbReference type="ChEBI" id="CHEBI:15377"/>
        <dbReference type="ChEBI" id="CHEBI:78466"/>
        <dbReference type="ChEBI" id="CHEBI:78467"/>
    </reaction>
    <physiologicalReaction direction="left-to-right" evidence="13">
        <dbReference type="Rhea" id="RHEA:41861"/>
    </physiologicalReaction>
</comment>
<comment type="catalytic activity">
    <reaction evidence="18">
        <text>(3R)-hydroxybutanoyl-[ACP] = (2E)-butenoyl-[ACP] + H2O</text>
        <dbReference type="Rhea" id="RHEA:41808"/>
        <dbReference type="Rhea" id="RHEA-COMP:9626"/>
        <dbReference type="Rhea" id="RHEA-COMP:9627"/>
        <dbReference type="ChEBI" id="CHEBI:15377"/>
        <dbReference type="ChEBI" id="CHEBI:78451"/>
        <dbReference type="ChEBI" id="CHEBI:78453"/>
    </reaction>
    <physiologicalReaction direction="left-to-right" evidence="18">
        <dbReference type="Rhea" id="RHEA:41809"/>
    </physiologicalReaction>
</comment>
<comment type="catalytic activity">
    <reaction evidence="15">
        <text>(3R)-hydroxytetradecanoyl-[ACP] = (2E)-tetradecenoyl-[ACP] + H2O</text>
        <dbReference type="Rhea" id="RHEA:41892"/>
        <dbReference type="Rhea" id="RHEA-COMP:9646"/>
        <dbReference type="Rhea" id="RHEA-COMP:9647"/>
        <dbReference type="ChEBI" id="CHEBI:15377"/>
        <dbReference type="ChEBI" id="CHEBI:78474"/>
        <dbReference type="ChEBI" id="CHEBI:78475"/>
    </reaction>
    <physiologicalReaction direction="left-to-right" evidence="15">
        <dbReference type="Rhea" id="RHEA:41893"/>
    </physiologicalReaction>
</comment>
<dbReference type="GO" id="GO:0004316">
    <property type="term" value="F:3-oxoacyl-[acyl-carrier-protein] reductase (NADPH) activity"/>
    <property type="evidence" value="ECO:0007669"/>
    <property type="project" value="UniProtKB-EC"/>
</dbReference>
<dbReference type="Gene3D" id="3.40.366.10">
    <property type="entry name" value="Malonyl-Coenzyme A Acyl Carrier Protein, domain 2"/>
    <property type="match status" value="1"/>
</dbReference>
<comment type="catalytic activity">
    <reaction evidence="40">
        <text>3-oxotetradecanoyl-[ACP] + NADPH + H(+) = (3R)-hydroxytetradecanoyl-[ACP] + NADP(+)</text>
        <dbReference type="Rhea" id="RHEA:41888"/>
        <dbReference type="Rhea" id="RHEA-COMP:9645"/>
        <dbReference type="Rhea" id="RHEA-COMP:9646"/>
        <dbReference type="ChEBI" id="CHEBI:15378"/>
        <dbReference type="ChEBI" id="CHEBI:57783"/>
        <dbReference type="ChEBI" id="CHEBI:58349"/>
        <dbReference type="ChEBI" id="CHEBI:78473"/>
        <dbReference type="ChEBI" id="CHEBI:78474"/>
    </reaction>
    <physiologicalReaction direction="left-to-right" evidence="40">
        <dbReference type="Rhea" id="RHEA:41889"/>
    </physiologicalReaction>
</comment>
<evidence type="ECO:0000256" key="3">
    <source>
        <dbReference type="ARBA" id="ARBA00022553"/>
    </source>
</evidence>
<evidence type="ECO:0000256" key="42">
    <source>
        <dbReference type="ARBA" id="ARBA00049109"/>
    </source>
</evidence>
<dbReference type="InterPro" id="IPR049900">
    <property type="entry name" value="PKS_mFAS_DH"/>
</dbReference>
<evidence type="ECO:0000256" key="40">
    <source>
        <dbReference type="ARBA" id="ARBA00048935"/>
    </source>
</evidence>
<sequence length="2388" mass="258103">MGEAMPGQGREPIAVIGVGCRFPGGIGSPHELWDALMGGADLVSEVPQDRFNINKFFDSDPAKTGAVRNRYGGFVDNILSFDAEFFGLFPAHAARIDPQQRLALEATYHALEDAGVPIESVAGSRTSVFMGAFMYDHLCTQTATLQRDNISPHVAMGASTSGIANRVSHQFDLRGPSVTLDTACSGSLVALHLACQSIWTGEADGAIAGGVNAILRPESSIMMSKAGFLSPDGRCKSFDASANGYVRSEGVGVVYLKRLSKAMAEGDRIYAVVRGSAVNQDGYTPEGIMVPSRDAQVDMLKDAYTCAGLSPAAVSYVETHGPGTPVGDPVEAAALGEVLGGPGRQEPLWIGSVKGNLGHLEGASGIAGFIKAALVTYHGQVPAQLHHHHPNPAIPFARLGLGVPLKNTPLASRGRDTSEPLYVGVNSFGAGGTNAHVVLARLQTAVPATRPAPAHAPRVFVLSARAPKALRDMANALTAYARRQSCTDIDLHDIAYTLCARRSRLSHAWVVAADSRDALCASLDALVRGDAPRSSFTLHRPLSARPRIAFAFSGQGGQWLGMGQKLAEQEPAFRTALKAFDTLFEAHAHFSILEEMARAPSDSRLDDTKVVQPAIAGIQIALARLLMSYGVAPDAIVGHSIGEVAAAHIAGALTLADAVTVIHLRSAIQSKAAGCGAMLAVGLSAEEAALAIQPFGGRVEIATYNGPEALTLAGDRESLETLAASLQVDSIFARFVKVEVPYHSRFMDPLESAIVEALSPVQGRSAHIALYSSVSAERCPGTHLTGSYWFDNVRKPVRYAKTVARMLDDGYDFFVEIGPHPVLVSGTRATANAANNSSVLVLPSMIRNQETEALAVLLGAAHAATVAAVDLTSFNGGMGSLVHLPPYAFQRQHHWFEIPNTQRRRVEGSVHPFIDDSTRLSDDGRGMFTLRLSTGANPFLTDHQVDGAIVFPASGHIEAAYAAAMNLTPHQDAVIEDMRIEHPIVLTDPEGVGPQSLLEVTTGVGDYSICYRAANAVPESVWQPSSRGRINTLDPIPALTSENLESVQERLQRADSVDVTAFYANLERAGLRYGDAFRCVRSLWRHGMEILGRVELPMVCHTEANRFRLHPALLDACLHIAFVEQHHRGDPKYAFLPNSIERVQLAHSEGITAAWAHVQITRHDANFLCFDACIYDDNSNIIAKIKELTTKRVAGTQVQAAREYEVCFEPAPHNKQQLVNSFAHIVLLGLADHDDHLTAVVLDAFPEAQVHRAQPGITFEKSLSSVPLDRRTLIVLPTYAPSATKLRSSLDPPVKHLLDLARWLYGTRAAPWVAVLTQHACMAPGDSECNPAAAALEAAVRVLANEFPQVAFRVIDLPSIAQESTKLLVPELRYNSIEGCDTVVALRQTGRFTRRILLIDKGAESHSTVSLPSRGGAYVCSSDMSGSLDGLALRRQAPHVLQPNEVSIEVHAAGVNFKDVMNAMGLLAERTVSGSLAGQKLGLEIAGRVLDTGTGVRDLASGDAVVARVANGFAGRVVASRDLIAPMPVSLTFAEAACIPVVYVTAYYALVHLARLEPCEIVLIQSGAGGVGIAAIQLAKRLGARVFATAGTLQRREMLLSLGVEAAFHSRSPDFHDKIMQLTKGRGVDVVLNSLTGRLLEQGIACLAPFGRFVEIGKTDIYRNARLSLEQLGDNCSFFVVDVDRLASQQPMRHRQILDKVVNMFARGELTPHSVTEYPITDVPGALNALSRGAVVGKLAITMPVGKDVVILPPARLFLRADRTYLITGGASGFGLEVARLFAARGAQHIVLVSRSGPKRAEDEQTIRMLKQSGVSLHLEQADVADETDVSSLVDRCQHFPPLAGVLHSAGVIDDALAHETTQSRFWSVFAPKALGAWHLHQVTQHMQLDFFVMVSSCSSVLGLLGQFSYAAANQFLDHLAHQRQASGKHGLSVNLGVLGDYAGMSRSSTETDKVLNVLASHGLSRMALPDILEGLERSMLEGVPQRMITDIDWQQFFKAYPHLLRDGAFRNALHINKGTTGAQAAACLRTQAEALPLEERVDFIADQLRLALAKIVGAEPDRISTTEKIDRYSLDSMTLTQVRSIILRELQTSYPLMRLMQGPTLRDIAVESLGSEQEQDGSAQKTLGTAKHQNTNTLCSGLEIVSPWVVRPSHAETDKKRLFCFHSLGVGASLFTPFLTDPSICLQPFAIQTPGRETRRGEPVLTSFSELVAGVVAAILPLIDRPYIFWGHGFGGIVAYEVARALQRTAKPVPYHLVVTGTIAPHLMHIWQQRDVLLRFMAEDWSPEYIMAVSRQIDNPDFVRSIMPGIRLDMPLLLDYSYETEPRIDVPVTAFAAREDEFVYPEEVGAWRLLSADFRLLEVDGDHWFLERNHEVLRSTLAALAAL</sequence>
<comment type="catalytic activity">
    <reaction evidence="39">
        <text>hexadecanoyl-[ACP] + H2O = hexadecanoate + holo-[ACP] + H(+)</text>
        <dbReference type="Rhea" id="RHEA:41932"/>
        <dbReference type="Rhea" id="RHEA-COMP:9652"/>
        <dbReference type="Rhea" id="RHEA-COMP:9685"/>
        <dbReference type="ChEBI" id="CHEBI:7896"/>
        <dbReference type="ChEBI" id="CHEBI:15377"/>
        <dbReference type="ChEBI" id="CHEBI:15378"/>
        <dbReference type="ChEBI" id="CHEBI:64479"/>
        <dbReference type="ChEBI" id="CHEBI:78483"/>
        <dbReference type="EC" id="3.1.2.14"/>
    </reaction>
    <physiologicalReaction direction="left-to-right" evidence="39">
        <dbReference type="Rhea" id="RHEA:41933"/>
    </physiologicalReaction>
</comment>
<dbReference type="SMART" id="SM00829">
    <property type="entry name" value="PKS_ER"/>
    <property type="match status" value="1"/>
</dbReference>
<dbReference type="InterPro" id="IPR011032">
    <property type="entry name" value="GroES-like_sf"/>
</dbReference>
<dbReference type="EMBL" id="KZ613955">
    <property type="protein sequence ID" value="PMD33644.1"/>
    <property type="molecule type" value="Genomic_DNA"/>
</dbReference>
<comment type="catalytic activity">
    <reaction evidence="37">
        <text>a 2,3-saturated acyl-[ACP] + NADP(+) = a (2E)-enoyl-[ACP] + NADPH + H(+)</text>
        <dbReference type="Rhea" id="RHEA:22564"/>
        <dbReference type="Rhea" id="RHEA-COMP:9925"/>
        <dbReference type="Rhea" id="RHEA-COMP:9926"/>
        <dbReference type="ChEBI" id="CHEBI:15378"/>
        <dbReference type="ChEBI" id="CHEBI:57783"/>
        <dbReference type="ChEBI" id="CHEBI:58349"/>
        <dbReference type="ChEBI" id="CHEBI:78784"/>
        <dbReference type="ChEBI" id="CHEBI:78785"/>
        <dbReference type="EC" id="1.3.1.39"/>
    </reaction>
    <physiologicalReaction direction="right-to-left" evidence="37">
        <dbReference type="Rhea" id="RHEA:22566"/>
    </physiologicalReaction>
</comment>
<dbReference type="GO" id="GO:0019171">
    <property type="term" value="F:(3R)-hydroxyacyl-[acyl-carrier-protein] dehydratase activity"/>
    <property type="evidence" value="ECO:0007669"/>
    <property type="project" value="UniProtKB-EC"/>
</dbReference>
<dbReference type="PROSITE" id="PS52004">
    <property type="entry name" value="KS3_2"/>
    <property type="match status" value="1"/>
</dbReference>
<dbReference type="InterPro" id="IPR036291">
    <property type="entry name" value="NAD(P)-bd_dom_sf"/>
</dbReference>
<comment type="function">
    <text evidence="19">Fatty acid synthetase is a multifunctional enzyme that catalyzes the de novo biosynthesis of long-chain saturated fatty acids starting from acetyl-CoA and malonyl-CoA in the presence of NADPH. This multifunctional protein contains 7 catalytic activities and a site for the binding of the prosthetic group 4'-phosphopantetheine of the acyl carrier protein ([ACP]) domain.</text>
</comment>
<evidence type="ECO:0000256" key="38">
    <source>
        <dbReference type="ARBA" id="ARBA00048691"/>
    </source>
</evidence>
<evidence type="ECO:0000256" key="11">
    <source>
        <dbReference type="ARBA" id="ARBA00023351"/>
    </source>
</evidence>
<evidence type="ECO:0000256" key="17">
    <source>
        <dbReference type="ARBA" id="ARBA00023401"/>
    </source>
</evidence>
<evidence type="ECO:0000256" key="44">
    <source>
        <dbReference type="ARBA" id="ARBA00049263"/>
    </source>
</evidence>
<evidence type="ECO:0000256" key="7">
    <source>
        <dbReference type="ARBA" id="ARBA00022898"/>
    </source>
</evidence>
<evidence type="ECO:0000256" key="15">
    <source>
        <dbReference type="ARBA" id="ARBA00023398"/>
    </source>
</evidence>
<dbReference type="InterPro" id="IPR009081">
    <property type="entry name" value="PP-bd_ACP"/>
</dbReference>
<dbReference type="InterPro" id="IPR001031">
    <property type="entry name" value="Thioesterase"/>
</dbReference>
<evidence type="ECO:0000313" key="54">
    <source>
        <dbReference type="Proteomes" id="UP000235786"/>
    </source>
</evidence>
<dbReference type="CDD" id="cd05195">
    <property type="entry name" value="enoyl_red"/>
    <property type="match status" value="1"/>
</dbReference>
<comment type="catalytic activity">
    <reaction evidence="24">
        <text>tetradecanoyl-[ACP] + malonyl-[ACP] + H(+) = 3-oxohexadecanoyl-[ACP] + holo-[ACP] + CO2</text>
        <dbReference type="Rhea" id="RHEA:41900"/>
        <dbReference type="Rhea" id="RHEA-COMP:9623"/>
        <dbReference type="Rhea" id="RHEA-COMP:9648"/>
        <dbReference type="Rhea" id="RHEA-COMP:9649"/>
        <dbReference type="Rhea" id="RHEA-COMP:9685"/>
        <dbReference type="ChEBI" id="CHEBI:15378"/>
        <dbReference type="ChEBI" id="CHEBI:16526"/>
        <dbReference type="ChEBI" id="CHEBI:64479"/>
        <dbReference type="ChEBI" id="CHEBI:78449"/>
        <dbReference type="ChEBI" id="CHEBI:78477"/>
        <dbReference type="ChEBI" id="CHEBI:78478"/>
    </reaction>
    <physiologicalReaction direction="left-to-right" evidence="24">
        <dbReference type="Rhea" id="RHEA:41901"/>
    </physiologicalReaction>
</comment>
<dbReference type="GO" id="GO:0004315">
    <property type="term" value="F:3-oxoacyl-[acyl-carrier-protein] synthase activity"/>
    <property type="evidence" value="ECO:0007669"/>
    <property type="project" value="UniProtKB-EC"/>
</dbReference>
<dbReference type="Pfam" id="PF00698">
    <property type="entry name" value="Acyl_transf_1"/>
    <property type="match status" value="1"/>
</dbReference>
<evidence type="ECO:0000256" key="27">
    <source>
        <dbReference type="ARBA" id="ARBA00047810"/>
    </source>
</evidence>
<dbReference type="InterPro" id="IPR016035">
    <property type="entry name" value="Acyl_Trfase/lysoPLipase"/>
</dbReference>
<keyword evidence="9" id="KW-0012">Acyltransferase</keyword>
<dbReference type="InterPro" id="IPR050091">
    <property type="entry name" value="PKS_NRPS_Biosynth_Enz"/>
</dbReference>
<comment type="catalytic activity">
    <reaction evidence="11">
        <text>(3R)-hydroxydodecanoyl-[ACP] = (2E)-dodecenoyl-[ACP] + H2O</text>
        <dbReference type="Rhea" id="RHEA:41876"/>
        <dbReference type="Rhea" id="RHEA-COMP:9642"/>
        <dbReference type="Rhea" id="RHEA-COMP:9643"/>
        <dbReference type="ChEBI" id="CHEBI:15377"/>
        <dbReference type="ChEBI" id="CHEBI:78470"/>
        <dbReference type="ChEBI" id="CHEBI:78472"/>
    </reaction>
    <physiologicalReaction direction="left-to-right" evidence="11">
        <dbReference type="Rhea" id="RHEA:41877"/>
    </physiologicalReaction>
</comment>
<dbReference type="InterPro" id="IPR013149">
    <property type="entry name" value="ADH-like_C"/>
</dbReference>
<dbReference type="InterPro" id="IPR020843">
    <property type="entry name" value="ER"/>
</dbReference>
<keyword evidence="5" id="KW-0702">S-nitrosylation</keyword>
<evidence type="ECO:0000256" key="39">
    <source>
        <dbReference type="ARBA" id="ARBA00048704"/>
    </source>
</evidence>
<dbReference type="Gene3D" id="3.40.47.10">
    <property type="match status" value="1"/>
</dbReference>
<dbReference type="GO" id="GO:1901336">
    <property type="term" value="P:lactone biosynthetic process"/>
    <property type="evidence" value="ECO:0007669"/>
    <property type="project" value="UniProtKB-ARBA"/>
</dbReference>
<comment type="pathway">
    <text evidence="1">Lipid metabolism.</text>
</comment>
<organism evidence="53 54">
    <name type="scientific">Hyaloscypha variabilis (strain UAMH 11265 / GT02V1 / F)</name>
    <name type="common">Meliniomyces variabilis</name>
    <dbReference type="NCBI Taxonomy" id="1149755"/>
    <lineage>
        <taxon>Eukaryota</taxon>
        <taxon>Fungi</taxon>
        <taxon>Dikarya</taxon>
        <taxon>Ascomycota</taxon>
        <taxon>Pezizomycotina</taxon>
        <taxon>Leotiomycetes</taxon>
        <taxon>Helotiales</taxon>
        <taxon>Hyaloscyphaceae</taxon>
        <taxon>Hyaloscypha</taxon>
        <taxon>Hyaloscypha variabilis</taxon>
    </lineage>
</organism>
<keyword evidence="54" id="KW-1185">Reference proteome</keyword>
<evidence type="ECO:0000256" key="21">
    <source>
        <dbReference type="ARBA" id="ARBA00047394"/>
    </source>
</evidence>
<comment type="catalytic activity">
    <reaction evidence="47">
        <text>butanoyl-[ACP] + malonyl-[ACP] + H(+) = 3-oxohexanoyl-[ACP] + holo-[ACP] + CO2</text>
        <dbReference type="Rhea" id="RHEA:41820"/>
        <dbReference type="Rhea" id="RHEA-COMP:9623"/>
        <dbReference type="Rhea" id="RHEA-COMP:9628"/>
        <dbReference type="Rhea" id="RHEA-COMP:9629"/>
        <dbReference type="Rhea" id="RHEA-COMP:9685"/>
        <dbReference type="ChEBI" id="CHEBI:15378"/>
        <dbReference type="ChEBI" id="CHEBI:16526"/>
        <dbReference type="ChEBI" id="CHEBI:64479"/>
        <dbReference type="ChEBI" id="CHEBI:78449"/>
        <dbReference type="ChEBI" id="CHEBI:78454"/>
        <dbReference type="ChEBI" id="CHEBI:78456"/>
    </reaction>
    <physiologicalReaction direction="left-to-right" evidence="47">
        <dbReference type="Rhea" id="RHEA:41821"/>
    </physiologicalReaction>
</comment>
<dbReference type="SUPFAM" id="SSF53901">
    <property type="entry name" value="Thiolase-like"/>
    <property type="match status" value="1"/>
</dbReference>
<evidence type="ECO:0000256" key="24">
    <source>
        <dbReference type="ARBA" id="ARBA00047451"/>
    </source>
</evidence>
<dbReference type="Pfam" id="PF00975">
    <property type="entry name" value="Thioesterase"/>
    <property type="match status" value="1"/>
</dbReference>
<evidence type="ECO:0000256" key="6">
    <source>
        <dbReference type="ARBA" id="ARBA00022857"/>
    </source>
</evidence>
<evidence type="ECO:0000256" key="28">
    <source>
        <dbReference type="ARBA" id="ARBA00047897"/>
    </source>
</evidence>
<evidence type="ECO:0000256" key="10">
    <source>
        <dbReference type="ARBA" id="ARBA00023332"/>
    </source>
</evidence>
<accession>A0A2J6R545</accession>
<evidence type="ECO:0000256" key="36">
    <source>
        <dbReference type="ARBA" id="ARBA00048571"/>
    </source>
</evidence>
<dbReference type="SMART" id="SM00825">
    <property type="entry name" value="PKS_KS"/>
    <property type="match status" value="1"/>
</dbReference>
<comment type="catalytic activity">
    <reaction evidence="27">
        <text>(2E)-hexadecenoyl-[ACP] + NADPH + H(+) = hexadecanoyl-[ACP] + NADP(+)</text>
        <dbReference type="Rhea" id="RHEA:41912"/>
        <dbReference type="Rhea" id="RHEA-COMP:9651"/>
        <dbReference type="Rhea" id="RHEA-COMP:9652"/>
        <dbReference type="ChEBI" id="CHEBI:15378"/>
        <dbReference type="ChEBI" id="CHEBI:57783"/>
        <dbReference type="ChEBI" id="CHEBI:58349"/>
        <dbReference type="ChEBI" id="CHEBI:78481"/>
        <dbReference type="ChEBI" id="CHEBI:78483"/>
    </reaction>
    <physiologicalReaction direction="left-to-right" evidence="27">
        <dbReference type="Rhea" id="RHEA:41913"/>
    </physiologicalReaction>
</comment>
<dbReference type="GO" id="GO:0004312">
    <property type="term" value="F:fatty acid synthase activity"/>
    <property type="evidence" value="ECO:0007669"/>
    <property type="project" value="TreeGrafter"/>
</dbReference>
<evidence type="ECO:0000256" key="31">
    <source>
        <dbReference type="ARBA" id="ARBA00048051"/>
    </source>
</evidence>
<dbReference type="SUPFAM" id="SSF52151">
    <property type="entry name" value="FabD/lysophospholipase-like"/>
    <property type="match status" value="1"/>
</dbReference>
<comment type="catalytic activity">
    <reaction evidence="35">
        <text>a fatty acyl-[ACP] + malonyl-[ACP] + H(+) = a 3-oxoacyl-[ACP] + holo-[ACP] + CO2</text>
        <dbReference type="Rhea" id="RHEA:22836"/>
        <dbReference type="Rhea" id="RHEA-COMP:9623"/>
        <dbReference type="Rhea" id="RHEA-COMP:9685"/>
        <dbReference type="Rhea" id="RHEA-COMP:9916"/>
        <dbReference type="Rhea" id="RHEA-COMP:14125"/>
        <dbReference type="ChEBI" id="CHEBI:15378"/>
        <dbReference type="ChEBI" id="CHEBI:16526"/>
        <dbReference type="ChEBI" id="CHEBI:64479"/>
        <dbReference type="ChEBI" id="CHEBI:78449"/>
        <dbReference type="ChEBI" id="CHEBI:78776"/>
        <dbReference type="ChEBI" id="CHEBI:138651"/>
        <dbReference type="EC" id="2.3.1.41"/>
    </reaction>
    <physiologicalReaction direction="left-to-right" evidence="35">
        <dbReference type="Rhea" id="RHEA:22837"/>
    </physiologicalReaction>
</comment>
<comment type="catalytic activity">
    <reaction evidence="48">
        <text>(2E)-decenoyl-[ACP] + NADPH + H(+) = decanoyl-[ACP] + NADP(+)</text>
        <dbReference type="Rhea" id="RHEA:41864"/>
        <dbReference type="Rhea" id="RHEA-COMP:9639"/>
        <dbReference type="Rhea" id="RHEA-COMP:9640"/>
        <dbReference type="ChEBI" id="CHEBI:15378"/>
        <dbReference type="ChEBI" id="CHEBI:57783"/>
        <dbReference type="ChEBI" id="CHEBI:58349"/>
        <dbReference type="ChEBI" id="CHEBI:78467"/>
        <dbReference type="ChEBI" id="CHEBI:78468"/>
    </reaction>
    <physiologicalReaction direction="left-to-right" evidence="48">
        <dbReference type="Rhea" id="RHEA:41865"/>
    </physiologicalReaction>
</comment>
<dbReference type="CDD" id="cd00833">
    <property type="entry name" value="PKS"/>
    <property type="match status" value="1"/>
</dbReference>
<dbReference type="InterPro" id="IPR020841">
    <property type="entry name" value="PKS_Beta-ketoAc_synthase_dom"/>
</dbReference>
<dbReference type="GO" id="GO:0016297">
    <property type="term" value="F:fatty acyl-[ACP] hydrolase activity"/>
    <property type="evidence" value="ECO:0007669"/>
    <property type="project" value="UniProtKB-EC"/>
</dbReference>
<dbReference type="SUPFAM" id="SSF50129">
    <property type="entry name" value="GroES-like"/>
    <property type="match status" value="1"/>
</dbReference>
<comment type="catalytic activity">
    <reaction evidence="10">
        <text>(3R)-hydroxyoctanoyl-[ACP] = (2E)-octenoyl-[ACP] + H2O</text>
        <dbReference type="Rhea" id="RHEA:41844"/>
        <dbReference type="Rhea" id="RHEA-COMP:9634"/>
        <dbReference type="Rhea" id="RHEA-COMP:9635"/>
        <dbReference type="ChEBI" id="CHEBI:15377"/>
        <dbReference type="ChEBI" id="CHEBI:78461"/>
        <dbReference type="ChEBI" id="CHEBI:78462"/>
    </reaction>
    <physiologicalReaction direction="left-to-right" evidence="10">
        <dbReference type="Rhea" id="RHEA:41845"/>
    </physiologicalReaction>
</comment>
<dbReference type="InterPro" id="IPR013968">
    <property type="entry name" value="PKS_KR"/>
</dbReference>
<comment type="catalytic activity">
    <reaction evidence="16">
        <text>(3R)-hydroxyoctadecanoyl-[ACP] = (2E)-octadecenoyl-[ACP] + H2O</text>
        <dbReference type="Rhea" id="RHEA:41924"/>
        <dbReference type="Rhea" id="RHEA-COMP:9654"/>
        <dbReference type="Rhea" id="RHEA-COMP:9655"/>
        <dbReference type="ChEBI" id="CHEBI:15377"/>
        <dbReference type="ChEBI" id="CHEBI:78488"/>
        <dbReference type="ChEBI" id="CHEBI:78489"/>
    </reaction>
    <physiologicalReaction direction="left-to-right" evidence="16">
        <dbReference type="Rhea" id="RHEA:41925"/>
    </physiologicalReaction>
</comment>
<evidence type="ECO:0000256" key="13">
    <source>
        <dbReference type="ARBA" id="ARBA00023388"/>
    </source>
</evidence>
<evidence type="ECO:0000256" key="12">
    <source>
        <dbReference type="ARBA" id="ARBA00023373"/>
    </source>
</evidence>
<evidence type="ECO:0000256" key="4">
    <source>
        <dbReference type="ARBA" id="ARBA00022679"/>
    </source>
</evidence>
<keyword evidence="6" id="KW-0521">NADP</keyword>
<comment type="catalytic activity">
    <reaction evidence="43">
        <text>(2E)-tetradecenoyl-[ACP] + NADPH + H(+) = tetradecanoyl-[ACP] + NADP(+)</text>
        <dbReference type="Rhea" id="RHEA:41896"/>
        <dbReference type="Rhea" id="RHEA-COMP:9647"/>
        <dbReference type="Rhea" id="RHEA-COMP:9648"/>
        <dbReference type="ChEBI" id="CHEBI:15378"/>
        <dbReference type="ChEBI" id="CHEBI:57783"/>
        <dbReference type="ChEBI" id="CHEBI:58349"/>
        <dbReference type="ChEBI" id="CHEBI:78475"/>
        <dbReference type="ChEBI" id="CHEBI:78477"/>
    </reaction>
    <physiologicalReaction direction="left-to-right" evidence="43">
        <dbReference type="Rhea" id="RHEA:41897"/>
    </physiologicalReaction>
</comment>
<evidence type="ECO:0000256" key="46">
    <source>
        <dbReference type="ARBA" id="ARBA00049422"/>
    </source>
</evidence>
<comment type="catalytic activity">
    <reaction evidence="14">
        <text>a (3R)-hydroxyacyl-[ACP] = a (2E)-enoyl-[ACP] + H2O</text>
        <dbReference type="Rhea" id="RHEA:13097"/>
        <dbReference type="Rhea" id="RHEA-COMP:9925"/>
        <dbReference type="Rhea" id="RHEA-COMP:9945"/>
        <dbReference type="ChEBI" id="CHEBI:15377"/>
        <dbReference type="ChEBI" id="CHEBI:78784"/>
        <dbReference type="ChEBI" id="CHEBI:78827"/>
        <dbReference type="EC" id="4.2.1.59"/>
    </reaction>
    <physiologicalReaction direction="left-to-right" evidence="14">
        <dbReference type="Rhea" id="RHEA:13098"/>
    </physiologicalReaction>
</comment>
<comment type="catalytic activity">
    <reaction evidence="32">
        <text>(2E)-dodecenoyl-[ACP] + NADPH + H(+) = dodecanoyl-[ACP] + NADP(+)</text>
        <dbReference type="Rhea" id="RHEA:41880"/>
        <dbReference type="Rhea" id="RHEA-COMP:9643"/>
        <dbReference type="Rhea" id="RHEA-COMP:9644"/>
        <dbReference type="ChEBI" id="CHEBI:15378"/>
        <dbReference type="ChEBI" id="CHEBI:57783"/>
        <dbReference type="ChEBI" id="CHEBI:58349"/>
        <dbReference type="ChEBI" id="CHEBI:65264"/>
        <dbReference type="ChEBI" id="CHEBI:78472"/>
    </reaction>
    <physiologicalReaction direction="left-to-right" evidence="32">
        <dbReference type="Rhea" id="RHEA:41881"/>
    </physiologicalReaction>
</comment>
<evidence type="ECO:0000256" key="26">
    <source>
        <dbReference type="ARBA" id="ARBA00047578"/>
    </source>
</evidence>
<evidence type="ECO:0000256" key="48">
    <source>
        <dbReference type="ARBA" id="ARBA00049521"/>
    </source>
</evidence>
<comment type="catalytic activity">
    <reaction evidence="21">
        <text>hexanoyl-[ACP] + malonyl-[ACP] + H(+) = 3-oxooctanoyl-[ACP] + holo-[ACP] + CO2</text>
        <dbReference type="Rhea" id="RHEA:41836"/>
        <dbReference type="Rhea" id="RHEA-COMP:9623"/>
        <dbReference type="Rhea" id="RHEA-COMP:9632"/>
        <dbReference type="Rhea" id="RHEA-COMP:9633"/>
        <dbReference type="Rhea" id="RHEA-COMP:9685"/>
        <dbReference type="ChEBI" id="CHEBI:15378"/>
        <dbReference type="ChEBI" id="CHEBI:16526"/>
        <dbReference type="ChEBI" id="CHEBI:64479"/>
        <dbReference type="ChEBI" id="CHEBI:78449"/>
        <dbReference type="ChEBI" id="CHEBI:78459"/>
        <dbReference type="ChEBI" id="CHEBI:78460"/>
    </reaction>
    <physiologicalReaction direction="left-to-right" evidence="21">
        <dbReference type="Rhea" id="RHEA:41837"/>
    </physiologicalReaction>
</comment>
<dbReference type="SUPFAM" id="SSF53474">
    <property type="entry name" value="alpha/beta-Hydrolases"/>
    <property type="match status" value="1"/>
</dbReference>
<dbReference type="Pfam" id="PF00107">
    <property type="entry name" value="ADH_zinc_N"/>
    <property type="match status" value="1"/>
</dbReference>
<comment type="catalytic activity">
    <reaction evidence="20">
        <text>3-oxooctadecanoyl-[ACP] + NADPH + H(+) = (3R)-hydroxyoctadecanoyl-[ACP] + NADP(+)</text>
        <dbReference type="Rhea" id="RHEA:41920"/>
        <dbReference type="Rhea" id="RHEA-COMP:9653"/>
        <dbReference type="Rhea" id="RHEA-COMP:9654"/>
        <dbReference type="ChEBI" id="CHEBI:15378"/>
        <dbReference type="ChEBI" id="CHEBI:57783"/>
        <dbReference type="ChEBI" id="CHEBI:58349"/>
        <dbReference type="ChEBI" id="CHEBI:78487"/>
        <dbReference type="ChEBI" id="CHEBI:78488"/>
    </reaction>
    <physiologicalReaction direction="left-to-right" evidence="20">
        <dbReference type="Rhea" id="RHEA:41921"/>
    </physiologicalReaction>
</comment>
<dbReference type="InterPro" id="IPR001227">
    <property type="entry name" value="Ac_transferase_dom_sf"/>
</dbReference>
<dbReference type="InterPro" id="IPR016039">
    <property type="entry name" value="Thiolase-like"/>
</dbReference>
<dbReference type="SMART" id="SM00822">
    <property type="entry name" value="PKS_KR"/>
    <property type="match status" value="1"/>
</dbReference>
<evidence type="ECO:0000256" key="8">
    <source>
        <dbReference type="ARBA" id="ARBA00023268"/>
    </source>
</evidence>
<comment type="catalytic activity">
    <reaction evidence="44">
        <text>3-oxododecanoyl-[ACP] + NADPH + H(+) = (3R)-hydroxydodecanoyl-[ACP] + NADP(+)</text>
        <dbReference type="Rhea" id="RHEA:41872"/>
        <dbReference type="Rhea" id="RHEA-COMP:9641"/>
        <dbReference type="Rhea" id="RHEA-COMP:9642"/>
        <dbReference type="ChEBI" id="CHEBI:15378"/>
        <dbReference type="ChEBI" id="CHEBI:57783"/>
        <dbReference type="ChEBI" id="CHEBI:58349"/>
        <dbReference type="ChEBI" id="CHEBI:78469"/>
        <dbReference type="ChEBI" id="CHEBI:78470"/>
    </reaction>
    <physiologicalReaction direction="left-to-right" evidence="44">
        <dbReference type="Rhea" id="RHEA:41873"/>
    </physiologicalReaction>
</comment>
<dbReference type="Gene3D" id="3.30.70.3290">
    <property type="match status" value="1"/>
</dbReference>
<comment type="catalytic activity">
    <reaction evidence="31">
        <text>hexadecanoyl-[ACP] + malonyl-[ACP] + H(+) = 3-oxooctadecanoyl-[ACP] + holo-[ACP] + CO2</text>
        <dbReference type="Rhea" id="RHEA:41916"/>
        <dbReference type="Rhea" id="RHEA-COMP:9623"/>
        <dbReference type="Rhea" id="RHEA-COMP:9652"/>
        <dbReference type="Rhea" id="RHEA-COMP:9653"/>
        <dbReference type="Rhea" id="RHEA-COMP:9685"/>
        <dbReference type="ChEBI" id="CHEBI:15378"/>
        <dbReference type="ChEBI" id="CHEBI:16526"/>
        <dbReference type="ChEBI" id="CHEBI:64479"/>
        <dbReference type="ChEBI" id="CHEBI:78449"/>
        <dbReference type="ChEBI" id="CHEBI:78483"/>
        <dbReference type="ChEBI" id="CHEBI:78487"/>
    </reaction>
    <physiologicalReaction direction="left-to-right" evidence="31">
        <dbReference type="Rhea" id="RHEA:41917"/>
    </physiologicalReaction>
</comment>
<dbReference type="Pfam" id="PF00550">
    <property type="entry name" value="PP-binding"/>
    <property type="match status" value="1"/>
</dbReference>
<evidence type="ECO:0000256" key="34">
    <source>
        <dbReference type="ARBA" id="ARBA00048420"/>
    </source>
</evidence>
<evidence type="ECO:0000256" key="1">
    <source>
        <dbReference type="ARBA" id="ARBA00005189"/>
    </source>
</evidence>
<dbReference type="PROSITE" id="PS52019">
    <property type="entry name" value="PKS_MFAS_DH"/>
    <property type="match status" value="1"/>
</dbReference>
<comment type="catalytic activity">
    <reaction evidence="34">
        <text>(2E)-octenoyl-[ACP] + NADPH + H(+) = octanoyl-[ACP] + NADP(+)</text>
        <dbReference type="Rhea" id="RHEA:41848"/>
        <dbReference type="Rhea" id="RHEA-COMP:9635"/>
        <dbReference type="Rhea" id="RHEA-COMP:9636"/>
        <dbReference type="ChEBI" id="CHEBI:15378"/>
        <dbReference type="ChEBI" id="CHEBI:57783"/>
        <dbReference type="ChEBI" id="CHEBI:58349"/>
        <dbReference type="ChEBI" id="CHEBI:78462"/>
        <dbReference type="ChEBI" id="CHEBI:78463"/>
    </reaction>
    <physiologicalReaction direction="left-to-right" evidence="34">
        <dbReference type="Rhea" id="RHEA:41849"/>
    </physiologicalReaction>
</comment>
<comment type="catalytic activity">
    <reaction evidence="25">
        <text>(2E)-butenoyl-[ACP] + NADPH + H(+) = butanoyl-[ACP] + NADP(+)</text>
        <dbReference type="Rhea" id="RHEA:41812"/>
        <dbReference type="Rhea" id="RHEA-COMP:9627"/>
        <dbReference type="Rhea" id="RHEA-COMP:9628"/>
        <dbReference type="ChEBI" id="CHEBI:15378"/>
        <dbReference type="ChEBI" id="CHEBI:57783"/>
        <dbReference type="ChEBI" id="CHEBI:58349"/>
        <dbReference type="ChEBI" id="CHEBI:78453"/>
        <dbReference type="ChEBI" id="CHEBI:78454"/>
    </reaction>
    <physiologicalReaction direction="left-to-right" evidence="25">
        <dbReference type="Rhea" id="RHEA:41813"/>
    </physiologicalReaction>
</comment>
<dbReference type="Pfam" id="PF21089">
    <property type="entry name" value="PKS_DH_N"/>
    <property type="match status" value="1"/>
</dbReference>
<comment type="catalytic activity">
    <reaction evidence="38">
        <text>holo-[ACP] + acetyl-CoA = acetyl-[ACP] + CoA</text>
        <dbReference type="Rhea" id="RHEA:41788"/>
        <dbReference type="Rhea" id="RHEA-COMP:9621"/>
        <dbReference type="Rhea" id="RHEA-COMP:9685"/>
        <dbReference type="ChEBI" id="CHEBI:57287"/>
        <dbReference type="ChEBI" id="CHEBI:57288"/>
        <dbReference type="ChEBI" id="CHEBI:64479"/>
        <dbReference type="ChEBI" id="CHEBI:78446"/>
        <dbReference type="EC" id="2.3.1.38"/>
    </reaction>
    <physiologicalReaction direction="left-to-right" evidence="38">
        <dbReference type="Rhea" id="RHEA:41789"/>
    </physiologicalReaction>
</comment>
<dbReference type="InterPro" id="IPR020807">
    <property type="entry name" value="PKS_DH"/>
</dbReference>
<dbReference type="GO" id="GO:0044550">
    <property type="term" value="P:secondary metabolite biosynthetic process"/>
    <property type="evidence" value="ECO:0007669"/>
    <property type="project" value="UniProtKB-ARBA"/>
</dbReference>
<feature type="region of interest" description="N-terminal hotdog fold" evidence="50">
    <location>
        <begin position="911"/>
        <end position="1037"/>
    </location>
</feature>
<feature type="active site" description="Proton donor; for dehydratase activity" evidence="50">
    <location>
        <position position="1115"/>
    </location>
</feature>
<dbReference type="Pfam" id="PF16197">
    <property type="entry name" value="KAsynt_C_assoc"/>
    <property type="match status" value="1"/>
</dbReference>
<keyword evidence="4" id="KW-0808">Transferase</keyword>
<dbReference type="FunFam" id="3.40.50.720:FF:000209">
    <property type="entry name" value="Polyketide synthase Pks12"/>
    <property type="match status" value="1"/>
</dbReference>
<evidence type="ECO:0000256" key="50">
    <source>
        <dbReference type="PROSITE-ProRule" id="PRU01363"/>
    </source>
</evidence>
<evidence type="ECO:0000256" key="45">
    <source>
        <dbReference type="ARBA" id="ARBA00049414"/>
    </source>
</evidence>
<dbReference type="SUPFAM" id="SSF55048">
    <property type="entry name" value="Probable ACP-binding domain of malonyl-CoA ACP transacylase"/>
    <property type="match status" value="1"/>
</dbReference>
<dbReference type="GO" id="GO:0141148">
    <property type="term" value="F:enoyl-[acyl-carrier-protein] reductase (NADPH) activity"/>
    <property type="evidence" value="ECO:0007669"/>
    <property type="project" value="UniProtKB-EC"/>
</dbReference>
<dbReference type="InterPro" id="IPR032821">
    <property type="entry name" value="PKS_assoc"/>
</dbReference>
<dbReference type="GO" id="GO:0005886">
    <property type="term" value="C:plasma membrane"/>
    <property type="evidence" value="ECO:0007669"/>
    <property type="project" value="TreeGrafter"/>
</dbReference>
<dbReference type="SMART" id="SM00827">
    <property type="entry name" value="PKS_AT"/>
    <property type="match status" value="1"/>
</dbReference>
<dbReference type="InterPro" id="IPR049552">
    <property type="entry name" value="PKS_DH_N"/>
</dbReference>
<evidence type="ECO:0000256" key="29">
    <source>
        <dbReference type="ARBA" id="ARBA00047953"/>
    </source>
</evidence>
<evidence type="ECO:0000256" key="2">
    <source>
        <dbReference type="ARBA" id="ARBA00022450"/>
    </source>
</evidence>
<comment type="catalytic activity">
    <reaction evidence="33">
        <text>tetradecanoyl-[ACP] + H2O = tetradecanoate + holo-[ACP] + H(+)</text>
        <dbReference type="Rhea" id="RHEA:30123"/>
        <dbReference type="Rhea" id="RHEA-COMP:9648"/>
        <dbReference type="Rhea" id="RHEA-COMP:9685"/>
        <dbReference type="ChEBI" id="CHEBI:15377"/>
        <dbReference type="ChEBI" id="CHEBI:15378"/>
        <dbReference type="ChEBI" id="CHEBI:30807"/>
        <dbReference type="ChEBI" id="CHEBI:64479"/>
        <dbReference type="ChEBI" id="CHEBI:78477"/>
        <dbReference type="EC" id="3.1.2.14"/>
    </reaction>
    <physiologicalReaction direction="left-to-right" evidence="33">
        <dbReference type="Rhea" id="RHEA:30124"/>
    </physiologicalReaction>
</comment>
<dbReference type="OrthoDB" id="5334845at2759"/>
<comment type="catalytic activity">
    <reaction evidence="41">
        <text>(2E)-octadecenoyl-[ACP] + NADPH + H(+) = octadecanoyl-[ACP] + NADP(+)</text>
        <dbReference type="Rhea" id="RHEA:41928"/>
        <dbReference type="Rhea" id="RHEA-COMP:9655"/>
        <dbReference type="Rhea" id="RHEA-COMP:9656"/>
        <dbReference type="ChEBI" id="CHEBI:15378"/>
        <dbReference type="ChEBI" id="CHEBI:57783"/>
        <dbReference type="ChEBI" id="CHEBI:58349"/>
        <dbReference type="ChEBI" id="CHEBI:78489"/>
        <dbReference type="ChEBI" id="CHEBI:78495"/>
    </reaction>
    <physiologicalReaction direction="left-to-right" evidence="41">
        <dbReference type="Rhea" id="RHEA:41929"/>
    </physiologicalReaction>
</comment>
<evidence type="ECO:0000256" key="18">
    <source>
        <dbReference type="ARBA" id="ARBA00023402"/>
    </source>
</evidence>
<comment type="catalytic activity">
    <reaction evidence="28">
        <text>(2E)-hexenoyl-[ACP] + NADPH + H(+) = hexanoyl-[ACP] + NADP(+)</text>
        <dbReference type="Rhea" id="RHEA:41832"/>
        <dbReference type="Rhea" id="RHEA-COMP:9631"/>
        <dbReference type="Rhea" id="RHEA-COMP:9632"/>
        <dbReference type="ChEBI" id="CHEBI:15378"/>
        <dbReference type="ChEBI" id="CHEBI:57783"/>
        <dbReference type="ChEBI" id="CHEBI:58349"/>
        <dbReference type="ChEBI" id="CHEBI:78458"/>
        <dbReference type="ChEBI" id="CHEBI:78459"/>
    </reaction>
    <physiologicalReaction direction="left-to-right" evidence="28">
        <dbReference type="Rhea" id="RHEA:41833"/>
    </physiologicalReaction>
</comment>
<comment type="catalytic activity">
    <reaction evidence="26">
        <text>dodecanoyl-[ACP] + malonyl-[ACP] + H(+) = 3-oxotetradecanoyl-[ACP] + holo-[ACP] + CO2</text>
        <dbReference type="Rhea" id="RHEA:41884"/>
        <dbReference type="Rhea" id="RHEA-COMP:9623"/>
        <dbReference type="Rhea" id="RHEA-COMP:9644"/>
        <dbReference type="Rhea" id="RHEA-COMP:9645"/>
        <dbReference type="Rhea" id="RHEA-COMP:9685"/>
        <dbReference type="ChEBI" id="CHEBI:15378"/>
        <dbReference type="ChEBI" id="CHEBI:16526"/>
        <dbReference type="ChEBI" id="CHEBI:64479"/>
        <dbReference type="ChEBI" id="CHEBI:65264"/>
        <dbReference type="ChEBI" id="CHEBI:78449"/>
        <dbReference type="ChEBI" id="CHEBI:78473"/>
    </reaction>
    <physiologicalReaction direction="left-to-right" evidence="26">
        <dbReference type="Rhea" id="RHEA:41885"/>
    </physiologicalReaction>
</comment>
<comment type="catalytic activity">
    <reaction evidence="23">
        <text>3-oxodecanoyl-[ACP] + NADPH + H(+) = (3R)-hydroxydecanoyl-[ACP] + NADP(+)</text>
        <dbReference type="Rhea" id="RHEA:41856"/>
        <dbReference type="Rhea" id="RHEA-COMP:9637"/>
        <dbReference type="Rhea" id="RHEA-COMP:9638"/>
        <dbReference type="ChEBI" id="CHEBI:15378"/>
        <dbReference type="ChEBI" id="CHEBI:57783"/>
        <dbReference type="ChEBI" id="CHEBI:58349"/>
        <dbReference type="ChEBI" id="CHEBI:78464"/>
        <dbReference type="ChEBI" id="CHEBI:78466"/>
    </reaction>
    <physiologicalReaction direction="left-to-right" evidence="23">
        <dbReference type="Rhea" id="RHEA:41857"/>
    </physiologicalReaction>
</comment>
<keyword evidence="8" id="KW-0511">Multifunctional enzyme</keyword>
<evidence type="ECO:0000256" key="9">
    <source>
        <dbReference type="ARBA" id="ARBA00023315"/>
    </source>
</evidence>
<comment type="catalytic activity">
    <reaction evidence="22">
        <text>a (3R)-hydroxyacyl-[ACP] + NADP(+) = a 3-oxoacyl-[ACP] + NADPH + H(+)</text>
        <dbReference type="Rhea" id="RHEA:17397"/>
        <dbReference type="Rhea" id="RHEA-COMP:9916"/>
        <dbReference type="Rhea" id="RHEA-COMP:9945"/>
        <dbReference type="ChEBI" id="CHEBI:15378"/>
        <dbReference type="ChEBI" id="CHEBI:57783"/>
        <dbReference type="ChEBI" id="CHEBI:58349"/>
        <dbReference type="ChEBI" id="CHEBI:78776"/>
        <dbReference type="ChEBI" id="CHEBI:78827"/>
        <dbReference type="EC" id="1.1.1.100"/>
    </reaction>
    <physiologicalReaction direction="right-to-left" evidence="22">
        <dbReference type="Rhea" id="RHEA:17399"/>
    </physiologicalReaction>
</comment>
<feature type="active site" description="Proton acceptor; for dehydratase activity" evidence="50">
    <location>
        <position position="943"/>
    </location>
</feature>
<dbReference type="Gene3D" id="3.10.129.110">
    <property type="entry name" value="Polyketide synthase dehydratase"/>
    <property type="match status" value="1"/>
</dbReference>
<feature type="domain" description="PKS/mFAS DH" evidence="52">
    <location>
        <begin position="911"/>
        <end position="1199"/>
    </location>
</feature>
<feature type="domain" description="Ketosynthase family 3 (KS3)" evidence="51">
    <location>
        <begin position="10"/>
        <end position="441"/>
    </location>
</feature>
<evidence type="ECO:0000256" key="49">
    <source>
        <dbReference type="ARBA" id="ARBA00049533"/>
    </source>
</evidence>
<evidence type="ECO:0000256" key="35">
    <source>
        <dbReference type="ARBA" id="ARBA00048506"/>
    </source>
</evidence>
<gene>
    <name evidence="53" type="ORF">L207DRAFT_639059</name>
</gene>
<keyword evidence="7" id="KW-0663">Pyridoxal phosphate</keyword>
<dbReference type="InterPro" id="IPR029058">
    <property type="entry name" value="AB_hydrolase_fold"/>
</dbReference>
<evidence type="ECO:0000256" key="43">
    <source>
        <dbReference type="ARBA" id="ARBA00049171"/>
    </source>
</evidence>
<dbReference type="PANTHER" id="PTHR43775:SF37">
    <property type="entry name" value="SI:DKEY-61P9.11"/>
    <property type="match status" value="1"/>
</dbReference>
<dbReference type="InterPro" id="IPR049551">
    <property type="entry name" value="PKS_DH_C"/>
</dbReference>
<evidence type="ECO:0000256" key="19">
    <source>
        <dbReference type="ARBA" id="ARBA00023442"/>
    </source>
</evidence>
<dbReference type="GO" id="GO:0006633">
    <property type="term" value="P:fatty acid biosynthetic process"/>
    <property type="evidence" value="ECO:0007669"/>
    <property type="project" value="TreeGrafter"/>
</dbReference>
<dbReference type="Gene3D" id="3.90.180.10">
    <property type="entry name" value="Medium-chain alcohol dehydrogenases, catalytic domain"/>
    <property type="match status" value="1"/>
</dbReference>
<dbReference type="Pfam" id="PF08659">
    <property type="entry name" value="KR"/>
    <property type="match status" value="1"/>
</dbReference>
<comment type="catalytic activity">
    <reaction evidence="42">
        <text>decanoyl-[ACP] + malonyl-[ACP] + H(+) = 3-oxododecanoyl-[ACP] + holo-[ACP] + CO2</text>
        <dbReference type="Rhea" id="RHEA:41868"/>
        <dbReference type="Rhea" id="RHEA-COMP:9623"/>
        <dbReference type="Rhea" id="RHEA-COMP:9640"/>
        <dbReference type="Rhea" id="RHEA-COMP:9641"/>
        <dbReference type="Rhea" id="RHEA-COMP:9685"/>
        <dbReference type="ChEBI" id="CHEBI:15378"/>
        <dbReference type="ChEBI" id="CHEBI:16526"/>
        <dbReference type="ChEBI" id="CHEBI:64479"/>
        <dbReference type="ChEBI" id="CHEBI:78449"/>
        <dbReference type="ChEBI" id="CHEBI:78468"/>
        <dbReference type="ChEBI" id="CHEBI:78469"/>
    </reaction>
    <physiologicalReaction direction="left-to-right" evidence="42">
        <dbReference type="Rhea" id="RHEA:41869"/>
    </physiologicalReaction>
</comment>
<evidence type="ECO:0000256" key="25">
    <source>
        <dbReference type="ARBA" id="ARBA00047500"/>
    </source>
</evidence>
<dbReference type="GO" id="GO:0005737">
    <property type="term" value="C:cytoplasm"/>
    <property type="evidence" value="ECO:0007669"/>
    <property type="project" value="TreeGrafter"/>
</dbReference>
<comment type="catalytic activity">
    <reaction evidence="12">
        <text>(3R)-hydroxyhexanoyl-[ACP] = (2E)-hexenoyl-[ACP] + H2O</text>
        <dbReference type="Rhea" id="RHEA:41828"/>
        <dbReference type="Rhea" id="RHEA-COMP:9630"/>
        <dbReference type="Rhea" id="RHEA-COMP:9631"/>
        <dbReference type="ChEBI" id="CHEBI:15377"/>
        <dbReference type="ChEBI" id="CHEBI:78457"/>
        <dbReference type="ChEBI" id="CHEBI:78458"/>
    </reaction>
    <physiologicalReaction direction="left-to-right" evidence="12">
        <dbReference type="Rhea" id="RHEA:41829"/>
    </physiologicalReaction>
</comment>
<evidence type="ECO:0000256" key="37">
    <source>
        <dbReference type="ARBA" id="ARBA00048650"/>
    </source>
</evidence>
<dbReference type="InterPro" id="IPR014030">
    <property type="entry name" value="Ketoacyl_synth_N"/>
</dbReference>
<evidence type="ECO:0000256" key="30">
    <source>
        <dbReference type="ARBA" id="ARBA00047961"/>
    </source>
</evidence>
<evidence type="ECO:0000259" key="52">
    <source>
        <dbReference type="PROSITE" id="PS52019"/>
    </source>
</evidence>
<proteinExistence type="predicted"/>
<reference evidence="53 54" key="1">
    <citation type="submission" date="2016-04" db="EMBL/GenBank/DDBJ databases">
        <title>A degradative enzymes factory behind the ericoid mycorrhizal symbiosis.</title>
        <authorList>
            <consortium name="DOE Joint Genome Institute"/>
            <person name="Martino E."/>
            <person name="Morin E."/>
            <person name="Grelet G."/>
            <person name="Kuo A."/>
            <person name="Kohler A."/>
            <person name="Daghino S."/>
            <person name="Barry K."/>
            <person name="Choi C."/>
            <person name="Cichocki N."/>
            <person name="Clum A."/>
            <person name="Copeland A."/>
            <person name="Hainaut M."/>
            <person name="Haridas S."/>
            <person name="Labutti K."/>
            <person name="Lindquist E."/>
            <person name="Lipzen A."/>
            <person name="Khouja H.-R."/>
            <person name="Murat C."/>
            <person name="Ohm R."/>
            <person name="Olson A."/>
            <person name="Spatafora J."/>
            <person name="Veneault-Fourrey C."/>
            <person name="Henrissat B."/>
            <person name="Grigoriev I."/>
            <person name="Martin F."/>
            <person name="Perotto S."/>
        </authorList>
    </citation>
    <scope>NUCLEOTIDE SEQUENCE [LARGE SCALE GENOMIC DNA]</scope>
    <source>
        <strain evidence="53 54">F</strain>
    </source>
</reference>
<dbReference type="SMART" id="SM00826">
    <property type="entry name" value="PKS_DH"/>
    <property type="match status" value="1"/>
</dbReference>
<dbReference type="InterPro" id="IPR014043">
    <property type="entry name" value="Acyl_transferase_dom"/>
</dbReference>
<feature type="region of interest" description="C-terminal hotdog fold" evidence="50">
    <location>
        <begin position="1054"/>
        <end position="1199"/>
    </location>
</feature>
<comment type="catalytic activity">
    <reaction evidence="30">
        <text>acetyl-[ACP] + malonyl-[ACP] + H(+) = 3-oxobutanoyl-[ACP] + holo-[ACP] + CO2</text>
        <dbReference type="Rhea" id="RHEA:41800"/>
        <dbReference type="Rhea" id="RHEA-COMP:9621"/>
        <dbReference type="Rhea" id="RHEA-COMP:9623"/>
        <dbReference type="Rhea" id="RHEA-COMP:9625"/>
        <dbReference type="Rhea" id="RHEA-COMP:9685"/>
        <dbReference type="ChEBI" id="CHEBI:15378"/>
        <dbReference type="ChEBI" id="CHEBI:16526"/>
        <dbReference type="ChEBI" id="CHEBI:64479"/>
        <dbReference type="ChEBI" id="CHEBI:78446"/>
        <dbReference type="ChEBI" id="CHEBI:78449"/>
        <dbReference type="ChEBI" id="CHEBI:78450"/>
    </reaction>
    <physiologicalReaction direction="left-to-right" evidence="30">
        <dbReference type="Rhea" id="RHEA:41801"/>
    </physiologicalReaction>
</comment>
<dbReference type="Pfam" id="PF02801">
    <property type="entry name" value="Ketoacyl-synt_C"/>
    <property type="match status" value="1"/>
</dbReference>
<evidence type="ECO:0000256" key="14">
    <source>
        <dbReference type="ARBA" id="ARBA00023394"/>
    </source>
</evidence>
<keyword evidence="2" id="KW-0596">Phosphopantetheine</keyword>
<dbReference type="SUPFAM" id="SSF47336">
    <property type="entry name" value="ACP-like"/>
    <property type="match status" value="1"/>
</dbReference>
<evidence type="ECO:0000256" key="5">
    <source>
        <dbReference type="ARBA" id="ARBA00022799"/>
    </source>
</evidence>
<evidence type="ECO:0000256" key="41">
    <source>
        <dbReference type="ARBA" id="ARBA00049019"/>
    </source>
</evidence>
<evidence type="ECO:0000256" key="20">
    <source>
        <dbReference type="ARBA" id="ARBA00047300"/>
    </source>
</evidence>
<evidence type="ECO:0000313" key="53">
    <source>
        <dbReference type="EMBL" id="PMD33644.1"/>
    </source>
</evidence>
<dbReference type="GO" id="GO:0004313">
    <property type="term" value="F:[acyl-carrier-protein] S-acetyltransferase activity"/>
    <property type="evidence" value="ECO:0007669"/>
    <property type="project" value="UniProtKB-EC"/>
</dbReference>
<dbReference type="Pfam" id="PF14765">
    <property type="entry name" value="PS-DH"/>
    <property type="match status" value="1"/>
</dbReference>
<dbReference type="Gene3D" id="3.40.50.1820">
    <property type="entry name" value="alpha/beta hydrolase"/>
    <property type="match status" value="1"/>
</dbReference>
<comment type="catalytic activity">
    <reaction evidence="36">
        <text>3-oxohexanoyl-[ACP] + NADPH + H(+) = (3R)-hydroxyhexanoyl-[ACP] + NADP(+)</text>
        <dbReference type="Rhea" id="RHEA:41824"/>
        <dbReference type="Rhea" id="RHEA-COMP:9629"/>
        <dbReference type="Rhea" id="RHEA-COMP:9630"/>
        <dbReference type="ChEBI" id="CHEBI:15378"/>
        <dbReference type="ChEBI" id="CHEBI:57783"/>
        <dbReference type="ChEBI" id="CHEBI:58349"/>
        <dbReference type="ChEBI" id="CHEBI:78456"/>
        <dbReference type="ChEBI" id="CHEBI:78457"/>
    </reaction>
    <physiologicalReaction direction="left-to-right" evidence="36">
        <dbReference type="Rhea" id="RHEA:41825"/>
    </physiologicalReaction>
</comment>
<evidence type="ECO:0000256" key="22">
    <source>
        <dbReference type="ARBA" id="ARBA00047400"/>
    </source>
</evidence>
<evidence type="ECO:0000256" key="33">
    <source>
        <dbReference type="ARBA" id="ARBA00048289"/>
    </source>
</evidence>
<dbReference type="InterPro" id="IPR036736">
    <property type="entry name" value="ACP-like_sf"/>
</dbReference>
<dbReference type="Pfam" id="PF00109">
    <property type="entry name" value="ketoacyl-synt"/>
    <property type="match status" value="1"/>
</dbReference>
<evidence type="ECO:0000256" key="47">
    <source>
        <dbReference type="ARBA" id="ARBA00049449"/>
    </source>
</evidence>
<comment type="catalytic activity">
    <reaction evidence="45">
        <text>3-oxohexadecanoyl-[ACP] + NADPH + H(+) = (3R)-hydroxyhexadecanoyl-[ACP] + NADP(+)</text>
        <dbReference type="Rhea" id="RHEA:41904"/>
        <dbReference type="Rhea" id="RHEA-COMP:9649"/>
        <dbReference type="Rhea" id="RHEA-COMP:9650"/>
        <dbReference type="ChEBI" id="CHEBI:15378"/>
        <dbReference type="ChEBI" id="CHEBI:57783"/>
        <dbReference type="ChEBI" id="CHEBI:58349"/>
        <dbReference type="ChEBI" id="CHEBI:78478"/>
        <dbReference type="ChEBI" id="CHEBI:78480"/>
    </reaction>
    <physiologicalReaction direction="left-to-right" evidence="45">
        <dbReference type="Rhea" id="RHEA:41905"/>
    </physiologicalReaction>
</comment>
<dbReference type="InterPro" id="IPR016036">
    <property type="entry name" value="Malonyl_transacylase_ACP-bd"/>
</dbReference>
<dbReference type="Proteomes" id="UP000235786">
    <property type="component" value="Unassembled WGS sequence"/>
</dbReference>
<comment type="catalytic activity">
    <reaction evidence="17">
        <text>(3R)-hydroxyhexadecanoyl-[ACP] = (2E)-hexadecenoyl-[ACP] + H2O</text>
        <dbReference type="Rhea" id="RHEA:41908"/>
        <dbReference type="Rhea" id="RHEA-COMP:9650"/>
        <dbReference type="Rhea" id="RHEA-COMP:9651"/>
        <dbReference type="ChEBI" id="CHEBI:15377"/>
        <dbReference type="ChEBI" id="CHEBI:78480"/>
        <dbReference type="ChEBI" id="CHEBI:78481"/>
    </reaction>
    <physiologicalReaction direction="left-to-right" evidence="17">
        <dbReference type="Rhea" id="RHEA:41909"/>
    </physiologicalReaction>
</comment>
<dbReference type="InterPro" id="IPR013154">
    <property type="entry name" value="ADH-like_N"/>
</dbReference>
<dbReference type="STRING" id="1149755.A0A2J6R545"/>
<comment type="catalytic activity">
    <reaction evidence="46">
        <text>3-oxooctanoyl-[ACP] + NADPH + H(+) = (3R)-hydroxyoctanoyl-[ACP] + NADP(+)</text>
        <dbReference type="Rhea" id="RHEA:41840"/>
        <dbReference type="Rhea" id="RHEA-COMP:9633"/>
        <dbReference type="Rhea" id="RHEA-COMP:9634"/>
        <dbReference type="ChEBI" id="CHEBI:15378"/>
        <dbReference type="ChEBI" id="CHEBI:57783"/>
        <dbReference type="ChEBI" id="CHEBI:58349"/>
        <dbReference type="ChEBI" id="CHEBI:78460"/>
        <dbReference type="ChEBI" id="CHEBI:78461"/>
    </reaction>
    <physiologicalReaction direction="left-to-right" evidence="46">
        <dbReference type="Rhea" id="RHEA:41841"/>
    </physiologicalReaction>
</comment>
<comment type="catalytic activity">
    <reaction evidence="49">
        <text>octanoyl-[ACP] + malonyl-[ACP] + H(+) = 3-oxodecanoyl-[ACP] + holo-[ACP] + CO2</text>
        <dbReference type="Rhea" id="RHEA:41852"/>
        <dbReference type="Rhea" id="RHEA-COMP:9623"/>
        <dbReference type="Rhea" id="RHEA-COMP:9636"/>
        <dbReference type="Rhea" id="RHEA-COMP:9637"/>
        <dbReference type="Rhea" id="RHEA-COMP:9685"/>
        <dbReference type="ChEBI" id="CHEBI:15378"/>
        <dbReference type="ChEBI" id="CHEBI:16526"/>
        <dbReference type="ChEBI" id="CHEBI:64479"/>
        <dbReference type="ChEBI" id="CHEBI:78449"/>
        <dbReference type="ChEBI" id="CHEBI:78463"/>
        <dbReference type="ChEBI" id="CHEBI:78464"/>
    </reaction>
    <physiologicalReaction direction="left-to-right" evidence="49">
        <dbReference type="Rhea" id="RHEA:41853"/>
    </physiologicalReaction>
</comment>
<comment type="catalytic activity">
    <reaction evidence="29">
        <text>3-oxobutanoyl-[ACP] + NADPH + H(+) = (3R)-hydroxybutanoyl-[ACP] + NADP(+)</text>
        <dbReference type="Rhea" id="RHEA:41804"/>
        <dbReference type="Rhea" id="RHEA-COMP:9625"/>
        <dbReference type="Rhea" id="RHEA-COMP:9626"/>
        <dbReference type="ChEBI" id="CHEBI:15378"/>
        <dbReference type="ChEBI" id="CHEBI:57783"/>
        <dbReference type="ChEBI" id="CHEBI:58349"/>
        <dbReference type="ChEBI" id="CHEBI:78450"/>
        <dbReference type="ChEBI" id="CHEBI:78451"/>
    </reaction>
    <physiologicalReaction direction="left-to-right" evidence="29">
        <dbReference type="Rhea" id="RHEA:41805"/>
    </physiologicalReaction>
</comment>
<dbReference type="Pfam" id="PF08240">
    <property type="entry name" value="ADH_N"/>
    <property type="match status" value="1"/>
</dbReference>
<dbReference type="SUPFAM" id="SSF51735">
    <property type="entry name" value="NAD(P)-binding Rossmann-fold domains"/>
    <property type="match status" value="3"/>
</dbReference>